<evidence type="ECO:0000313" key="8">
    <source>
        <dbReference type="EMBL" id="KMZ65055.1"/>
    </source>
</evidence>
<feature type="transmembrane region" description="Helical" evidence="7">
    <location>
        <begin position="192"/>
        <end position="210"/>
    </location>
</feature>
<dbReference type="Pfam" id="PF16913">
    <property type="entry name" value="PUNUT"/>
    <property type="match status" value="1"/>
</dbReference>
<sequence length="367" mass="40475">MENDHGIFKEMDRQPSNSVTAVNGGGIRDPTKWVLKTINYGIMIVGSVCSSLITRFYFNHHGRSRWLSTTVQSIGFPLLLFPIFLSCNRSSSSPPAFSLFTPKMIILCIVIGFCLGVNNFLFSLGISYLPMSTNGVLLSTAVGFNLLTSVVMVKQKVRLNNLNCVVLLTLSSVLIAVGSNSDMPKGVSRVEFFIGFFSALGAAGMFAFYLPIMEIVLRQVHTYRMVMEMQMIMEASATVFSLVGMACSHGFGEIMSESSSEFDLGKSAYWWTIVATIVLWQFCFMSTAGLVFLTSALNSGICMTATMVLHVVSGVLCYGDHLDGAKVVSTLMSTWALLTYFYGEYRWQKKEPSPDRQEKEMVGVGEV</sequence>
<dbReference type="InterPro" id="IPR030182">
    <property type="entry name" value="PUP_plant"/>
</dbReference>
<evidence type="ECO:0000256" key="7">
    <source>
        <dbReference type="RuleBase" id="RU368015"/>
    </source>
</evidence>
<keyword evidence="9" id="KW-1185">Reference proteome</keyword>
<feature type="transmembrane region" description="Helical" evidence="7">
    <location>
        <begin position="135"/>
        <end position="153"/>
    </location>
</feature>
<evidence type="ECO:0000256" key="4">
    <source>
        <dbReference type="ARBA" id="ARBA00022692"/>
    </source>
</evidence>
<dbReference type="SUPFAM" id="SSF103481">
    <property type="entry name" value="Multidrug resistance efflux transporter EmrE"/>
    <property type="match status" value="1"/>
</dbReference>
<evidence type="ECO:0000256" key="1">
    <source>
        <dbReference type="ARBA" id="ARBA00004141"/>
    </source>
</evidence>
<evidence type="ECO:0000256" key="6">
    <source>
        <dbReference type="ARBA" id="ARBA00023136"/>
    </source>
</evidence>
<dbReference type="AlphaFoldDB" id="A0A0K9PA43"/>
<evidence type="ECO:0000256" key="5">
    <source>
        <dbReference type="ARBA" id="ARBA00022989"/>
    </source>
</evidence>
<feature type="transmembrane region" description="Helical" evidence="7">
    <location>
        <begin position="160"/>
        <end position="180"/>
    </location>
</feature>
<dbReference type="Proteomes" id="UP000036987">
    <property type="component" value="Unassembled WGS sequence"/>
</dbReference>
<evidence type="ECO:0000256" key="3">
    <source>
        <dbReference type="ARBA" id="ARBA00022448"/>
    </source>
</evidence>
<comment type="caution">
    <text evidence="7">Lacks conserved residue(s) required for the propagation of feature annotation.</text>
</comment>
<evidence type="ECO:0000313" key="9">
    <source>
        <dbReference type="Proteomes" id="UP000036987"/>
    </source>
</evidence>
<feature type="transmembrane region" description="Helical" evidence="7">
    <location>
        <begin position="231"/>
        <end position="251"/>
    </location>
</feature>
<feature type="transmembrane region" description="Helical" evidence="7">
    <location>
        <begin position="271"/>
        <end position="293"/>
    </location>
</feature>
<keyword evidence="4 7" id="KW-0812">Transmembrane</keyword>
<name>A0A0K9PA43_ZOSMR</name>
<dbReference type="GO" id="GO:0022857">
    <property type="term" value="F:transmembrane transporter activity"/>
    <property type="evidence" value="ECO:0000318"/>
    <property type="project" value="GO_Central"/>
</dbReference>
<gene>
    <name evidence="8" type="ORF">ZOSMA_33G00860</name>
</gene>
<comment type="caution">
    <text evidence="8">The sequence shown here is derived from an EMBL/GenBank/DDBJ whole genome shotgun (WGS) entry which is preliminary data.</text>
</comment>
<protein>
    <recommendedName>
        <fullName evidence="7">Probable purine permease</fullName>
    </recommendedName>
</protein>
<comment type="similarity">
    <text evidence="2 7">Belongs to the purine permeases (TC 2.A.7.14) family.</text>
</comment>
<dbReference type="OrthoDB" id="683622at2759"/>
<keyword evidence="3 7" id="KW-0813">Transport</keyword>
<dbReference type="PANTHER" id="PTHR31376:SF3">
    <property type="entry name" value="PURINE PERMEASE 4-RELATED"/>
    <property type="match status" value="1"/>
</dbReference>
<accession>A0A0K9PA43</accession>
<dbReference type="GO" id="GO:0005345">
    <property type="term" value="F:purine nucleobase transmembrane transporter activity"/>
    <property type="evidence" value="ECO:0007669"/>
    <property type="project" value="UniProtKB-UniRule"/>
</dbReference>
<feature type="transmembrane region" description="Helical" evidence="7">
    <location>
        <begin position="105"/>
        <end position="129"/>
    </location>
</feature>
<dbReference type="OMA" id="LGMEMVH"/>
<feature type="transmembrane region" description="Helical" evidence="7">
    <location>
        <begin position="64"/>
        <end position="85"/>
    </location>
</feature>
<dbReference type="PANTHER" id="PTHR31376">
    <property type="entry name" value="OS09G0467300 PROTEIN-RELATED"/>
    <property type="match status" value="1"/>
</dbReference>
<dbReference type="InterPro" id="IPR037185">
    <property type="entry name" value="EmrE-like"/>
</dbReference>
<keyword evidence="6 7" id="KW-0472">Membrane</keyword>
<reference evidence="9" key="1">
    <citation type="journal article" date="2016" name="Nature">
        <title>The genome of the seagrass Zostera marina reveals angiosperm adaptation to the sea.</title>
        <authorList>
            <person name="Olsen J.L."/>
            <person name="Rouze P."/>
            <person name="Verhelst B."/>
            <person name="Lin Y.-C."/>
            <person name="Bayer T."/>
            <person name="Collen J."/>
            <person name="Dattolo E."/>
            <person name="De Paoli E."/>
            <person name="Dittami S."/>
            <person name="Maumus F."/>
            <person name="Michel G."/>
            <person name="Kersting A."/>
            <person name="Lauritano C."/>
            <person name="Lohaus R."/>
            <person name="Toepel M."/>
            <person name="Tonon T."/>
            <person name="Vanneste K."/>
            <person name="Amirebrahimi M."/>
            <person name="Brakel J."/>
            <person name="Bostroem C."/>
            <person name="Chovatia M."/>
            <person name="Grimwood J."/>
            <person name="Jenkins J.W."/>
            <person name="Jueterbock A."/>
            <person name="Mraz A."/>
            <person name="Stam W.T."/>
            <person name="Tice H."/>
            <person name="Bornberg-Bauer E."/>
            <person name="Green P.J."/>
            <person name="Pearson G.A."/>
            <person name="Procaccini G."/>
            <person name="Duarte C.M."/>
            <person name="Schmutz J."/>
            <person name="Reusch T.B.H."/>
            <person name="Van de Peer Y."/>
        </authorList>
    </citation>
    <scope>NUCLEOTIDE SEQUENCE [LARGE SCALE GENOMIC DNA]</scope>
    <source>
        <strain evidence="9">cv. Finnish</strain>
    </source>
</reference>
<dbReference type="GO" id="GO:0016020">
    <property type="term" value="C:membrane"/>
    <property type="evidence" value="ECO:0007669"/>
    <property type="project" value="UniProtKB-SubCell"/>
</dbReference>
<dbReference type="EMBL" id="LFYR01001077">
    <property type="protein sequence ID" value="KMZ65055.1"/>
    <property type="molecule type" value="Genomic_DNA"/>
</dbReference>
<comment type="subcellular location">
    <subcellularLocation>
        <location evidence="1 7">Membrane</location>
        <topology evidence="1 7">Multi-pass membrane protein</topology>
    </subcellularLocation>
</comment>
<keyword evidence="5 7" id="KW-1133">Transmembrane helix</keyword>
<evidence type="ECO:0000256" key="2">
    <source>
        <dbReference type="ARBA" id="ARBA00006213"/>
    </source>
</evidence>
<proteinExistence type="inferred from homology"/>
<feature type="transmembrane region" description="Helical" evidence="7">
    <location>
        <begin position="38"/>
        <end position="58"/>
    </location>
</feature>
<dbReference type="GO" id="GO:0015211">
    <property type="term" value="F:purine nucleoside transmembrane transporter activity"/>
    <property type="evidence" value="ECO:0007669"/>
    <property type="project" value="UniProtKB-UniRule"/>
</dbReference>
<organism evidence="8 9">
    <name type="scientific">Zostera marina</name>
    <name type="common">Eelgrass</name>
    <dbReference type="NCBI Taxonomy" id="29655"/>
    <lineage>
        <taxon>Eukaryota</taxon>
        <taxon>Viridiplantae</taxon>
        <taxon>Streptophyta</taxon>
        <taxon>Embryophyta</taxon>
        <taxon>Tracheophyta</taxon>
        <taxon>Spermatophyta</taxon>
        <taxon>Magnoliopsida</taxon>
        <taxon>Liliopsida</taxon>
        <taxon>Zosteraceae</taxon>
        <taxon>Zostera</taxon>
    </lineage>
</organism>